<organism evidence="3">
    <name type="scientific">uncultured Anaerotruncus sp</name>
    <dbReference type="NCBI Taxonomy" id="905011"/>
    <lineage>
        <taxon>Bacteria</taxon>
        <taxon>Bacillati</taxon>
        <taxon>Bacillota</taxon>
        <taxon>Clostridia</taxon>
        <taxon>Eubacteriales</taxon>
        <taxon>Oscillospiraceae</taxon>
        <taxon>Anaerotruncus</taxon>
        <taxon>environmental samples</taxon>
    </lineage>
</organism>
<evidence type="ECO:0000313" key="3">
    <source>
        <dbReference type="EMBL" id="SCJ76177.1"/>
    </source>
</evidence>
<protein>
    <submittedName>
        <fullName evidence="3">Acyl-ACP thioesterase</fullName>
    </submittedName>
</protein>
<proteinExistence type="predicted"/>
<dbReference type="AlphaFoldDB" id="A0A1C6J233"/>
<feature type="domain" description="Acyl-ACP thioesterase-like C-terminal" evidence="2">
    <location>
        <begin position="153"/>
        <end position="214"/>
    </location>
</feature>
<dbReference type="SUPFAM" id="SSF54637">
    <property type="entry name" value="Thioesterase/thiol ester dehydrase-isomerase"/>
    <property type="match status" value="2"/>
</dbReference>
<evidence type="ECO:0000259" key="1">
    <source>
        <dbReference type="Pfam" id="PF01643"/>
    </source>
</evidence>
<accession>A0A1C6J233</accession>
<gene>
    <name evidence="3" type="ORF">SAMEA3545359_01861</name>
</gene>
<dbReference type="EMBL" id="FMHG01000001">
    <property type="protein sequence ID" value="SCJ76177.1"/>
    <property type="molecule type" value="Genomic_DNA"/>
</dbReference>
<dbReference type="Pfam" id="PF01643">
    <property type="entry name" value="Acyl-ACP_TE"/>
    <property type="match status" value="1"/>
</dbReference>
<dbReference type="GO" id="GO:0016790">
    <property type="term" value="F:thiolester hydrolase activity"/>
    <property type="evidence" value="ECO:0007669"/>
    <property type="project" value="InterPro"/>
</dbReference>
<name>A0A1C6J233_9FIRM</name>
<dbReference type="InterPro" id="IPR029069">
    <property type="entry name" value="HotDog_dom_sf"/>
</dbReference>
<dbReference type="Pfam" id="PF20791">
    <property type="entry name" value="Acyl-ACP_TE_C"/>
    <property type="match status" value="1"/>
</dbReference>
<dbReference type="InterPro" id="IPR049427">
    <property type="entry name" value="Acyl-ACP_TE_C"/>
</dbReference>
<reference evidence="3" key="1">
    <citation type="submission" date="2015-09" db="EMBL/GenBank/DDBJ databases">
        <authorList>
            <consortium name="Pathogen Informatics"/>
        </authorList>
    </citation>
    <scope>NUCLEOTIDE SEQUENCE</scope>
    <source>
        <strain evidence="3">2789STDY5834896</strain>
    </source>
</reference>
<dbReference type="Gene3D" id="3.10.129.10">
    <property type="entry name" value="Hotdog Thioesterase"/>
    <property type="match status" value="2"/>
</dbReference>
<dbReference type="InterPro" id="IPR002864">
    <property type="entry name" value="Acyl-ACP_thioesterase_NHD"/>
</dbReference>
<sequence>MYTMELTVPEHQCDTRCRMKLGYVLRNLQEAATNHFSLVNDLHDKLAWKVHFFIASMHLRVAQLPKMGQPVVLRTYFSGPKGVFLVRNTEILDADERPLVQCSCNWFLVDAASRGVVKPKDSPYLLPQEPHDFPITSPRRIRIEQPLELTDRRRVHYSQLDSNGHLNNAVYGDFIQDLLWERLDERPLADLEIVYHHEAKLGQVIELFTTTGTDSSDIVGRVGQTDCFTARVTLRQ</sequence>
<evidence type="ECO:0000259" key="2">
    <source>
        <dbReference type="Pfam" id="PF20791"/>
    </source>
</evidence>
<dbReference type="GO" id="GO:0006633">
    <property type="term" value="P:fatty acid biosynthetic process"/>
    <property type="evidence" value="ECO:0007669"/>
    <property type="project" value="InterPro"/>
</dbReference>
<feature type="domain" description="Acyl-ACP thioesterase N-terminal hotdog" evidence="1">
    <location>
        <begin position="2"/>
        <end position="118"/>
    </location>
</feature>